<organism evidence="2">
    <name type="scientific">mine drainage metagenome</name>
    <dbReference type="NCBI Taxonomy" id="410659"/>
    <lineage>
        <taxon>unclassified sequences</taxon>
        <taxon>metagenomes</taxon>
        <taxon>ecological metagenomes</taxon>
    </lineage>
</organism>
<dbReference type="AlphaFoldDB" id="T1C959"/>
<evidence type="ECO:0000259" key="1">
    <source>
        <dbReference type="Pfam" id="PF20432"/>
    </source>
</evidence>
<dbReference type="EMBL" id="AUZZ01001803">
    <property type="protein sequence ID" value="EQD62830.1"/>
    <property type="molecule type" value="Genomic_DNA"/>
</dbReference>
<proteinExistence type="predicted"/>
<dbReference type="InterPro" id="IPR046847">
    <property type="entry name" value="Xre-like_HTH"/>
</dbReference>
<name>T1C959_9ZZZZ</name>
<feature type="domain" description="Antitoxin Xre-like helix-turn-helix" evidence="1">
    <location>
        <begin position="23"/>
        <end position="77"/>
    </location>
</feature>
<comment type="caution">
    <text evidence="2">The sequence shown here is derived from an EMBL/GenBank/DDBJ whole genome shotgun (WGS) entry which is preliminary data.</text>
</comment>
<reference evidence="2" key="1">
    <citation type="submission" date="2013-08" db="EMBL/GenBank/DDBJ databases">
        <authorList>
            <person name="Mendez C."/>
            <person name="Richter M."/>
            <person name="Ferrer M."/>
            <person name="Sanchez J."/>
        </authorList>
    </citation>
    <scope>NUCLEOTIDE SEQUENCE</scope>
</reference>
<protein>
    <recommendedName>
        <fullName evidence="1">Antitoxin Xre-like helix-turn-helix domain-containing protein</fullName>
    </recommendedName>
</protein>
<dbReference type="GO" id="GO:0003677">
    <property type="term" value="F:DNA binding"/>
    <property type="evidence" value="ECO:0007669"/>
    <property type="project" value="InterPro"/>
</dbReference>
<gene>
    <name evidence="2" type="ORF">B2A_02654</name>
</gene>
<evidence type="ECO:0000313" key="2">
    <source>
        <dbReference type="EMBL" id="EQD62830.1"/>
    </source>
</evidence>
<sequence>MPIGRDRQNFAAESDRKRLSPTAIRAVRNVAKQWGITGAEMASLLGVSTSTWDRMSAGSWDGELSQDQLTRVSALVGLFKGLHLLFADDMADRWVRLRNRGMLFENRTPIEAMIEGGIPLMIDVRRHVDALRGGM</sequence>
<accession>T1C959</accession>
<reference evidence="2" key="2">
    <citation type="journal article" date="2014" name="ISME J.">
        <title>Microbial stratification in low pH oxic and suboxic macroscopic growths along an acid mine drainage.</title>
        <authorList>
            <person name="Mendez-Garcia C."/>
            <person name="Mesa V."/>
            <person name="Sprenger R.R."/>
            <person name="Richter M."/>
            <person name="Diez M.S."/>
            <person name="Solano J."/>
            <person name="Bargiela R."/>
            <person name="Golyshina O.V."/>
            <person name="Manteca A."/>
            <person name="Ramos J.L."/>
            <person name="Gallego J.R."/>
            <person name="Llorente I."/>
            <person name="Martins Dos Santos V.A."/>
            <person name="Jensen O.N."/>
            <person name="Pelaez A.I."/>
            <person name="Sanchez J."/>
            <person name="Ferrer M."/>
        </authorList>
    </citation>
    <scope>NUCLEOTIDE SEQUENCE</scope>
</reference>
<dbReference type="Pfam" id="PF20432">
    <property type="entry name" value="Xre-like-HTH"/>
    <property type="match status" value="1"/>
</dbReference>